<dbReference type="PANTHER" id="PTHR43381:SF5">
    <property type="entry name" value="TR-TYPE G DOMAIN-CONTAINING PROTEIN"/>
    <property type="match status" value="1"/>
</dbReference>
<dbReference type="NCBIfam" id="TIGR01397">
    <property type="entry name" value="fliM_switch"/>
    <property type="match status" value="1"/>
</dbReference>
<dbReference type="InterPro" id="IPR006847">
    <property type="entry name" value="IF2_N"/>
</dbReference>
<evidence type="ECO:0000256" key="3">
    <source>
        <dbReference type="ARBA" id="ARBA00004202"/>
    </source>
</evidence>
<reference evidence="29" key="1">
    <citation type="submission" date="2021-02" db="EMBL/GenBank/DDBJ databases">
        <authorList>
            <person name="Dougan E. K."/>
            <person name="Rhodes N."/>
            <person name="Thang M."/>
            <person name="Chan C."/>
        </authorList>
    </citation>
    <scope>NUCLEOTIDE SEQUENCE</scope>
</reference>
<dbReference type="SUPFAM" id="SSF111148">
    <property type="entry name" value="YggX-like"/>
    <property type="match status" value="1"/>
</dbReference>
<dbReference type="Pfam" id="PF08529">
    <property type="entry name" value="NusA_N"/>
    <property type="match status" value="1"/>
</dbReference>
<dbReference type="GO" id="GO:0003677">
    <property type="term" value="F:DNA binding"/>
    <property type="evidence" value="ECO:0007669"/>
    <property type="project" value="UniProtKB-KW"/>
</dbReference>
<dbReference type="Gene3D" id="2.30.330.10">
    <property type="entry name" value="SpoA-like"/>
    <property type="match status" value="1"/>
</dbReference>
<dbReference type="GO" id="GO:0003700">
    <property type="term" value="F:DNA-binding transcription factor activity"/>
    <property type="evidence" value="ECO:0007669"/>
    <property type="project" value="InterPro"/>
</dbReference>
<evidence type="ECO:0000256" key="19">
    <source>
        <dbReference type="ARBA" id="ARBA00023136"/>
    </source>
</evidence>
<evidence type="ECO:0000259" key="27">
    <source>
        <dbReference type="PROSITE" id="PS50126"/>
    </source>
</evidence>
<dbReference type="FunFam" id="3.40.50.300:FF:000019">
    <property type="entry name" value="Translation initiation factor IF-2"/>
    <property type="match status" value="1"/>
</dbReference>
<dbReference type="SUPFAM" id="SSF101801">
    <property type="entry name" value="Surface presentation of antigens (SPOA)"/>
    <property type="match status" value="1"/>
</dbReference>
<dbReference type="InterPro" id="IPR023170">
    <property type="entry name" value="HhH_base_excis_C"/>
</dbReference>
<dbReference type="FunFam" id="2.40.30.10:FF:000054">
    <property type="entry name" value="Translation initiation factor IF-2"/>
    <property type="match status" value="1"/>
</dbReference>
<dbReference type="Pfam" id="PF04362">
    <property type="entry name" value="Iron_traffic"/>
    <property type="match status" value="1"/>
</dbReference>
<evidence type="ECO:0000256" key="20">
    <source>
        <dbReference type="ARBA" id="ARBA00023143"/>
    </source>
</evidence>
<evidence type="ECO:0000256" key="9">
    <source>
        <dbReference type="ARBA" id="ARBA00022500"/>
    </source>
</evidence>
<dbReference type="InterPro" id="IPR005225">
    <property type="entry name" value="Small_GTP-bd"/>
</dbReference>
<dbReference type="InterPro" id="IPR000238">
    <property type="entry name" value="RbfA"/>
</dbReference>
<dbReference type="CDD" id="cd03692">
    <property type="entry name" value="mtIF2_IVc"/>
    <property type="match status" value="1"/>
</dbReference>
<evidence type="ECO:0000256" key="24">
    <source>
        <dbReference type="PROSITE-ProRule" id="PRU00339"/>
    </source>
</evidence>
<dbReference type="SMART" id="SM00322">
    <property type="entry name" value="KH"/>
    <property type="match status" value="2"/>
</dbReference>
<keyword evidence="11" id="KW-0547">Nucleotide-binding</keyword>
<dbReference type="InterPro" id="IPR049083">
    <property type="entry name" value="TACO1_YebC_N"/>
</dbReference>
<dbReference type="Gene3D" id="3.30.70.980">
    <property type="match status" value="2"/>
</dbReference>
<proteinExistence type="inferred from homology"/>
<dbReference type="InterPro" id="IPR011257">
    <property type="entry name" value="DNA_glycosylase"/>
</dbReference>
<dbReference type="InterPro" id="IPR058582">
    <property type="entry name" value="KH_NusA_2nd"/>
</dbReference>
<comment type="function">
    <text evidence="22">One of the essential components for the initiation of protein synthesis. Protects formylmethionyl-tRNA from spontaneous hydrolysis and promotes its binding to the 30S ribosomal subunits. Also involved in the hydrolysis of GTP during the formation of the 70S ribosomal complex.</text>
</comment>
<evidence type="ECO:0000256" key="23">
    <source>
        <dbReference type="ARBA" id="ARBA00044105"/>
    </source>
</evidence>
<dbReference type="GO" id="GO:0005525">
    <property type="term" value="F:GTP binding"/>
    <property type="evidence" value="ECO:0007669"/>
    <property type="project" value="UniProtKB-KW"/>
</dbReference>
<dbReference type="Gene3D" id="3.30.1480.10">
    <property type="entry name" value="NusA, N-terminal domain"/>
    <property type="match status" value="1"/>
</dbReference>
<dbReference type="Gene3D" id="3.30.300.20">
    <property type="match status" value="3"/>
</dbReference>
<dbReference type="NCBIfam" id="TIGR01033">
    <property type="entry name" value="YebC/PmpR family DNA-binding transcriptional regulator"/>
    <property type="match status" value="1"/>
</dbReference>
<comment type="caution">
    <text evidence="29">The sequence shown here is derived from an EMBL/GenBank/DDBJ whole genome shotgun (WGS) entry which is preliminary data.</text>
</comment>
<comment type="subcellular location">
    <subcellularLocation>
        <location evidence="1">Bacterial flagellum basal body</location>
    </subcellularLocation>
    <subcellularLocation>
        <location evidence="3">Cell membrane</location>
        <topology evidence="3">Peripheral membrane protein</topology>
    </subcellularLocation>
    <subcellularLocation>
        <location evidence="2">Mitochondrion</location>
    </subcellularLocation>
</comment>
<gene>
    <name evidence="29" type="primary">infB</name>
    <name evidence="29" type="ORF">SNEC2469_LOCUS238</name>
</gene>
<dbReference type="GO" id="GO:0005506">
    <property type="term" value="F:iron ion binding"/>
    <property type="evidence" value="ECO:0007669"/>
    <property type="project" value="InterPro"/>
</dbReference>
<dbReference type="InterPro" id="IPR009000">
    <property type="entry name" value="Transl_B-barrel_sf"/>
</dbReference>
<dbReference type="GO" id="GO:0031564">
    <property type="term" value="P:transcription antitermination"/>
    <property type="evidence" value="ECO:0007669"/>
    <property type="project" value="UniProtKB-KW"/>
</dbReference>
<dbReference type="GO" id="GO:0003924">
    <property type="term" value="F:GTPase activity"/>
    <property type="evidence" value="ECO:0007669"/>
    <property type="project" value="InterPro"/>
</dbReference>
<dbReference type="InterPro" id="IPR011990">
    <property type="entry name" value="TPR-like_helical_dom_sf"/>
</dbReference>
<feature type="region of interest" description="Disordered" evidence="26">
    <location>
        <begin position="2111"/>
        <end position="2133"/>
    </location>
</feature>
<dbReference type="GO" id="GO:0005739">
    <property type="term" value="C:mitochondrion"/>
    <property type="evidence" value="ECO:0007669"/>
    <property type="project" value="UniProtKB-SubCell"/>
</dbReference>
<dbReference type="InterPro" id="IPR013735">
    <property type="entry name" value="TF_NusA_N"/>
</dbReference>
<name>A0A812ITX6_9DINO</name>
<evidence type="ECO:0000256" key="4">
    <source>
        <dbReference type="ARBA" id="ARBA00007733"/>
    </source>
</evidence>
<dbReference type="Gene3D" id="3.40.50.300">
    <property type="entry name" value="P-loop containing nucleotide triphosphate hydrolases"/>
    <property type="match status" value="1"/>
</dbReference>
<keyword evidence="15" id="KW-0648">Protein biosynthesis</keyword>
<dbReference type="SUPFAM" id="SSF89919">
    <property type="entry name" value="Ribosome-binding factor A, RbfA"/>
    <property type="match status" value="1"/>
</dbReference>
<feature type="region of interest" description="Disordered" evidence="26">
    <location>
        <begin position="332"/>
        <end position="363"/>
    </location>
</feature>
<feature type="domain" description="Tr-type G" evidence="28">
    <location>
        <begin position="1404"/>
        <end position="1580"/>
    </location>
</feature>
<dbReference type="Gene3D" id="1.10.1670.10">
    <property type="entry name" value="Helix-hairpin-Helix base-excision DNA repair enzymes (C-terminal)"/>
    <property type="match status" value="1"/>
</dbReference>
<dbReference type="Pfam" id="PF02154">
    <property type="entry name" value="FliM"/>
    <property type="match status" value="1"/>
</dbReference>
<evidence type="ECO:0000256" key="8">
    <source>
        <dbReference type="ARBA" id="ARBA00022490"/>
    </source>
</evidence>
<dbReference type="InterPro" id="IPR029072">
    <property type="entry name" value="YebC-like"/>
</dbReference>
<dbReference type="NCBIfam" id="TIGR00082">
    <property type="entry name" value="rbfA"/>
    <property type="match status" value="1"/>
</dbReference>
<accession>A0A812ITX6</accession>
<dbReference type="SUPFAM" id="SSF52540">
    <property type="entry name" value="P-loop containing nucleoside triphosphate hydrolases"/>
    <property type="match status" value="1"/>
</dbReference>
<dbReference type="SUPFAM" id="SSF103039">
    <property type="entry name" value="CheC-like"/>
    <property type="match status" value="1"/>
</dbReference>
<feature type="compositionally biased region" description="Basic residues" evidence="26">
    <location>
        <begin position="1047"/>
        <end position="1063"/>
    </location>
</feature>
<dbReference type="InterPro" id="IPR025249">
    <property type="entry name" value="TF_NusA_KH_1st"/>
</dbReference>
<dbReference type="HAMAP" id="MF_00100_B">
    <property type="entry name" value="IF_2_B"/>
    <property type="match status" value="1"/>
</dbReference>
<dbReference type="GO" id="GO:0005829">
    <property type="term" value="C:cytosol"/>
    <property type="evidence" value="ECO:0007669"/>
    <property type="project" value="TreeGrafter"/>
</dbReference>
<dbReference type="InterPro" id="IPR001543">
    <property type="entry name" value="FliN-like_C"/>
</dbReference>
<feature type="compositionally biased region" description="Low complexity" evidence="26">
    <location>
        <begin position="1305"/>
        <end position="1315"/>
    </location>
</feature>
<dbReference type="NCBIfam" id="NF009044">
    <property type="entry name" value="PRK12378.1"/>
    <property type="match status" value="1"/>
</dbReference>
<dbReference type="Pfam" id="PF26594">
    <property type="entry name" value="KH_NusA_2nd"/>
    <property type="match status" value="1"/>
</dbReference>
<dbReference type="Gene3D" id="3.30.70.1120">
    <property type="entry name" value="TT1725-like"/>
    <property type="match status" value="1"/>
</dbReference>
<dbReference type="Pfam" id="PF20772">
    <property type="entry name" value="TACO1_YebC_N"/>
    <property type="match status" value="1"/>
</dbReference>
<organism evidence="29 30">
    <name type="scientific">Symbiodinium necroappetens</name>
    <dbReference type="NCBI Taxonomy" id="1628268"/>
    <lineage>
        <taxon>Eukaryota</taxon>
        <taxon>Sar</taxon>
        <taxon>Alveolata</taxon>
        <taxon>Dinophyceae</taxon>
        <taxon>Suessiales</taxon>
        <taxon>Symbiodiniaceae</taxon>
        <taxon>Symbiodinium</taxon>
    </lineage>
</organism>
<dbReference type="InterPro" id="IPR002876">
    <property type="entry name" value="Transcrip_reg_TACO1-like"/>
</dbReference>
<dbReference type="InterPro" id="IPR036925">
    <property type="entry name" value="TIF_IF2_dom3_sf"/>
</dbReference>
<dbReference type="GO" id="GO:0003774">
    <property type="term" value="F:cytoskeletal motor activity"/>
    <property type="evidence" value="ECO:0007669"/>
    <property type="project" value="InterPro"/>
</dbReference>
<dbReference type="FunFam" id="1.10.10.200:FF:000002">
    <property type="entry name" value="Probable transcriptional regulatory protein CLM62_37755"/>
    <property type="match status" value="1"/>
</dbReference>
<dbReference type="InterPro" id="IPR001689">
    <property type="entry name" value="Flag_FliM"/>
</dbReference>
<dbReference type="InterPro" id="IPR028976">
    <property type="entry name" value="CheC-like_sf"/>
</dbReference>
<evidence type="ECO:0000256" key="12">
    <source>
        <dbReference type="ARBA" id="ARBA00022779"/>
    </source>
</evidence>
<evidence type="ECO:0000313" key="29">
    <source>
        <dbReference type="EMBL" id="CAE7154116.1"/>
    </source>
</evidence>
<keyword evidence="16" id="KW-0805">Transcription regulation</keyword>
<dbReference type="CDD" id="cd02134">
    <property type="entry name" value="KH-II_NusA_rpt1"/>
    <property type="match status" value="1"/>
</dbReference>
<dbReference type="Pfam" id="PF01052">
    <property type="entry name" value="FliMN_C"/>
    <property type="match status" value="1"/>
</dbReference>
<dbReference type="PRINTS" id="PR00955">
    <property type="entry name" value="FLGMOTORFLIM"/>
</dbReference>
<feature type="compositionally biased region" description="Basic and acidic residues" evidence="26">
    <location>
        <begin position="2111"/>
        <end position="2121"/>
    </location>
</feature>
<dbReference type="FunFam" id="3.40.50.10050:FF:000001">
    <property type="entry name" value="Translation initiation factor IF-2"/>
    <property type="match status" value="1"/>
</dbReference>
<keyword evidence="6" id="KW-0806">Transcription termination</keyword>
<dbReference type="CDD" id="cd01887">
    <property type="entry name" value="IF2_eIF5B"/>
    <property type="match status" value="1"/>
</dbReference>
<keyword evidence="19" id="KW-0472">Membrane</keyword>
<dbReference type="HAMAP" id="MF_00003">
    <property type="entry name" value="RbfA"/>
    <property type="match status" value="1"/>
</dbReference>
<dbReference type="PANTHER" id="PTHR43381">
    <property type="entry name" value="TRANSLATION INITIATION FACTOR IF-2-RELATED"/>
    <property type="match status" value="1"/>
</dbReference>
<evidence type="ECO:0000256" key="14">
    <source>
        <dbReference type="ARBA" id="ARBA00022884"/>
    </source>
</evidence>
<feature type="compositionally biased region" description="Low complexity" evidence="26">
    <location>
        <begin position="1099"/>
        <end position="1110"/>
    </location>
</feature>
<dbReference type="Gene3D" id="1.10.340.30">
    <property type="entry name" value="Hypothetical protein, domain 2"/>
    <property type="match status" value="1"/>
</dbReference>
<dbReference type="CDD" id="cd04455">
    <property type="entry name" value="S1_NusA"/>
    <property type="match status" value="1"/>
</dbReference>
<dbReference type="GO" id="GO:0003723">
    <property type="term" value="F:RNA binding"/>
    <property type="evidence" value="ECO:0007669"/>
    <property type="project" value="UniProtKB-KW"/>
</dbReference>
<dbReference type="InterPro" id="IPR019734">
    <property type="entry name" value="TPR_rpt"/>
</dbReference>
<dbReference type="SMART" id="SM00316">
    <property type="entry name" value="S1"/>
    <property type="match status" value="1"/>
</dbReference>
<feature type="region of interest" description="Disordered" evidence="26">
    <location>
        <begin position="2322"/>
        <end position="2342"/>
    </location>
</feature>
<dbReference type="Pfam" id="PF13432">
    <property type="entry name" value="TPR_16"/>
    <property type="match status" value="1"/>
</dbReference>
<dbReference type="Pfam" id="PF11987">
    <property type="entry name" value="IF-2"/>
    <property type="match status" value="1"/>
</dbReference>
<dbReference type="NCBIfam" id="TIGR00231">
    <property type="entry name" value="small_GTP"/>
    <property type="match status" value="1"/>
</dbReference>
<dbReference type="Pfam" id="PF04456">
    <property type="entry name" value="DUF503"/>
    <property type="match status" value="1"/>
</dbReference>
<dbReference type="PROSITE" id="PS50005">
    <property type="entry name" value="TPR"/>
    <property type="match status" value="1"/>
</dbReference>
<keyword evidence="18" id="KW-0342">GTP-binding</keyword>
<evidence type="ECO:0000256" key="11">
    <source>
        <dbReference type="ARBA" id="ARBA00022741"/>
    </source>
</evidence>
<dbReference type="InterPro" id="IPR017856">
    <property type="entry name" value="Integrase-like_N"/>
</dbReference>
<dbReference type="Gene3D" id="1.10.10.200">
    <property type="match status" value="1"/>
</dbReference>
<dbReference type="SUPFAM" id="SSF69705">
    <property type="entry name" value="Transcription factor NusA, N-terminal domain"/>
    <property type="match status" value="1"/>
</dbReference>
<dbReference type="InterPro" id="IPR015946">
    <property type="entry name" value="KH_dom-like_a/b"/>
</dbReference>
<dbReference type="PROSITE" id="PS51722">
    <property type="entry name" value="G_TR_2"/>
    <property type="match status" value="1"/>
</dbReference>
<dbReference type="GO" id="GO:0006935">
    <property type="term" value="P:chemotaxis"/>
    <property type="evidence" value="ECO:0007669"/>
    <property type="project" value="UniProtKB-KW"/>
</dbReference>
<dbReference type="NCBIfam" id="TIGR01953">
    <property type="entry name" value="NusA"/>
    <property type="match status" value="1"/>
</dbReference>
<dbReference type="InterPro" id="IPR004087">
    <property type="entry name" value="KH_dom"/>
</dbReference>
<feature type="domain" description="S1 motif" evidence="27">
    <location>
        <begin position="624"/>
        <end position="688"/>
    </location>
</feature>
<dbReference type="SUPFAM" id="SSF48452">
    <property type="entry name" value="TPR-like"/>
    <property type="match status" value="4"/>
</dbReference>
<dbReference type="InterPro" id="IPR036429">
    <property type="entry name" value="SpoA-like_sf"/>
</dbReference>
<dbReference type="Gene3D" id="3.40.50.10050">
    <property type="entry name" value="Translation initiation factor IF- 2, domain 3"/>
    <property type="match status" value="1"/>
</dbReference>
<evidence type="ECO:0000313" key="30">
    <source>
        <dbReference type="Proteomes" id="UP000601435"/>
    </source>
</evidence>
<dbReference type="Proteomes" id="UP000601435">
    <property type="component" value="Unassembled WGS sequence"/>
</dbReference>
<evidence type="ECO:0000256" key="26">
    <source>
        <dbReference type="SAM" id="MobiDB-lite"/>
    </source>
</evidence>
<feature type="region of interest" description="Disordered" evidence="26">
    <location>
        <begin position="952"/>
        <end position="972"/>
    </location>
</feature>
<dbReference type="Pfam" id="PF04760">
    <property type="entry name" value="IF2_N"/>
    <property type="match status" value="1"/>
</dbReference>
<dbReference type="FunFam" id="3.30.70.980:FF:000002">
    <property type="entry name" value="Probable transcriptional regulatory protein YebC"/>
    <property type="match status" value="1"/>
</dbReference>
<dbReference type="Pfam" id="PF02033">
    <property type="entry name" value="RBFA"/>
    <property type="match status" value="1"/>
</dbReference>
<dbReference type="InterPro" id="IPR003029">
    <property type="entry name" value="S1_domain"/>
</dbReference>
<evidence type="ECO:0000256" key="10">
    <source>
        <dbReference type="ARBA" id="ARBA00022540"/>
    </source>
</evidence>
<dbReference type="InterPro" id="IPR000178">
    <property type="entry name" value="TF_IF2_bacterial-like"/>
</dbReference>
<dbReference type="InterPro" id="IPR012340">
    <property type="entry name" value="NA-bd_OB-fold"/>
</dbReference>
<dbReference type="PROSITE" id="PS50126">
    <property type="entry name" value="S1"/>
    <property type="match status" value="1"/>
</dbReference>
<dbReference type="Gene3D" id="2.40.30.10">
    <property type="entry name" value="Translation factors"/>
    <property type="match status" value="2"/>
</dbReference>
<keyword evidence="25" id="KW-0175">Coiled coil</keyword>
<dbReference type="SUPFAM" id="SSF52156">
    <property type="entry name" value="Initiation factor IF2/eIF5b, domain 3"/>
    <property type="match status" value="1"/>
</dbReference>
<dbReference type="Pfam" id="PF00009">
    <property type="entry name" value="GTP_EFTU"/>
    <property type="match status" value="1"/>
</dbReference>
<dbReference type="InterPro" id="IPR036555">
    <property type="entry name" value="NusA_N_sf"/>
</dbReference>
<dbReference type="InterPro" id="IPR027417">
    <property type="entry name" value="P-loop_NTPase"/>
</dbReference>
<dbReference type="SUPFAM" id="SSF50447">
    <property type="entry name" value="Translation proteins"/>
    <property type="match status" value="2"/>
</dbReference>
<dbReference type="FunFam" id="3.30.300.20:FF:000002">
    <property type="entry name" value="Transcription termination/antitermination protein NusA"/>
    <property type="match status" value="1"/>
</dbReference>
<dbReference type="InterPro" id="IPR053905">
    <property type="entry name" value="EF-G-like_DII"/>
</dbReference>
<dbReference type="InterPro" id="IPR036766">
    <property type="entry name" value="Fe_traffick_prot_YggX_sf"/>
</dbReference>
<dbReference type="SUPFAM" id="SSF50249">
    <property type="entry name" value="Nucleic acid-binding proteins"/>
    <property type="match status" value="1"/>
</dbReference>
<dbReference type="InterPro" id="IPR023799">
    <property type="entry name" value="RbfA_dom_sf"/>
</dbReference>
<dbReference type="GO" id="GO:0005886">
    <property type="term" value="C:plasma membrane"/>
    <property type="evidence" value="ECO:0007669"/>
    <property type="project" value="UniProtKB-SubCell"/>
</dbReference>
<dbReference type="SUPFAM" id="SSF54814">
    <property type="entry name" value="Prokaryotic type KH domain (KH-domain type II)"/>
    <property type="match status" value="2"/>
</dbReference>
<dbReference type="InterPro" id="IPR009019">
    <property type="entry name" value="KH_sf_prok-type"/>
</dbReference>
<keyword evidence="17" id="KW-0238">DNA-binding</keyword>
<dbReference type="SUPFAM" id="SSF75625">
    <property type="entry name" value="YebC-like"/>
    <property type="match status" value="1"/>
</dbReference>
<evidence type="ECO:0000256" key="13">
    <source>
        <dbReference type="ARBA" id="ARBA00022814"/>
    </source>
</evidence>
<keyword evidence="7" id="KW-1003">Cell membrane</keyword>
<keyword evidence="24" id="KW-0802">TPR repeat</keyword>
<dbReference type="Gene3D" id="2.40.50.140">
    <property type="entry name" value="Nucleic acid-binding proteins"/>
    <property type="match status" value="1"/>
</dbReference>
<feature type="coiled-coil region" evidence="25">
    <location>
        <begin position="899"/>
        <end position="929"/>
    </location>
</feature>
<dbReference type="Gene3D" id="1.10.3880.10">
    <property type="entry name" value="Fe(II) trafficking protein YggX"/>
    <property type="match status" value="1"/>
</dbReference>
<keyword evidence="12" id="KW-0283">Flagellar rotation</keyword>
<dbReference type="EMBL" id="CAJNJA010000559">
    <property type="protein sequence ID" value="CAE7154116.1"/>
    <property type="molecule type" value="Genomic_DNA"/>
</dbReference>
<evidence type="ECO:0000256" key="7">
    <source>
        <dbReference type="ARBA" id="ARBA00022475"/>
    </source>
</evidence>
<keyword evidence="10" id="KW-0396">Initiation factor</keyword>
<evidence type="ECO:0000256" key="15">
    <source>
        <dbReference type="ARBA" id="ARBA00022917"/>
    </source>
</evidence>
<evidence type="ECO:0000256" key="1">
    <source>
        <dbReference type="ARBA" id="ARBA00004117"/>
    </source>
</evidence>
<dbReference type="GO" id="GO:0006364">
    <property type="term" value="P:rRNA processing"/>
    <property type="evidence" value="ECO:0007669"/>
    <property type="project" value="InterPro"/>
</dbReference>
<feature type="compositionally biased region" description="Basic and acidic residues" evidence="26">
    <location>
        <begin position="1280"/>
        <end position="1295"/>
    </location>
</feature>
<sequence length="4179" mass="454311">MNDLLDQSEIDALLSTSGSVETVDPETGPKVFSRSGRTIDMSEVRPYDFKRPERVSKDQMRSIETLHEGFARIFGASLSGYLRTIVEVKVATCDQMTYAELIASLPNPTSFNMLDTSPMDGTMCLEVSPLIIYPIIDRLLGGTNHELFIPQRPLTMIETKLIDKVINRAIESLEDAWSGISELKLKLAGSESNPHLVQIVPPNEVVIVVSFEIKMGTRAGTMNLCIPFNVIESVIEDLAAQSWFSLGTGDKDSSFANRISKHLSGATLDVAGVLAETTITVDDLVNLSVGDLIVTEKLSTLPAVVTVEGEHKYTAQIGTFKGARAMRISDRIEPPEADPPPPPRKKPTPKPEPEGRLCVFRDLPDFEQRRDADRRDDLDEREVQDDAIGLLERDDLFDGPLEIGGGDVRELARHPYNMRTFIVACGIDGEGGHGSQHRMRGAPGQSVGSARIDIEPSRRVPSSVRKLLERVYVTRSFDGYGAGMRFDDVIGPDIPGVLGRVLRPKARDQDGNEARAMNTQEMMRVIDAIARDRNIDRDTLIGDLEQALVSAARKYYNSLDTEEFACTIDRLSGEIAMTRHGEPLDMPPEAFGRIAAQTCKQVMIQKFREEERSSIYDEFSKRQGEVVTGTAQRYEGGSLVITIDRAEGFMPRSEQIPGEQFHPGDRIRCLILDVRDVGNQIKIVLSRGHPDFIRRLFEVEVPEVSERIIELKAMAREAGYRTKVAVSSIDSKVDAVGACVGVRGSRIKNIVDELNGEKIDIVRWNESSQILIQNALKPAEVAEISLCFELGRATVVVDDTQLSLAIGKRGQNVRLAARLTGWDIDILTPEEFNKGLETMSTNLKGVGGLTEEMLDRLAALGIISVFDIEEVGAEVLTAELELPAEAAQEVVEKASTVAKDVAEQQAREKEEAEKRKAEEEEAARRLLEEGAPIDGEVSADAAAAAILQAGASAAKTEQPSDGEGESVSVTQSDEARADAILGGGSDDKKAIVEKCAAEDIPGITNHMSSVSVGLEATIVQWFSDDDSGSTTAVETSTKVDLKKARVKTAKKTAKKKTAKKVARRVTGEGDDSGDTDASVETPAEESAPPAKTESPAAPPVVETPAEPAQADEAEKPAETTSEPLAPAASAETPTDDGGTATEQPKPGAPAAMPNVPTRPKVVKPAGPQLDTEMKKPAKLSGPKVVRVEAPEVIPQPRRRGNAEPSMPMFRGPRGGGGAGAMPPMMPGEDDSRRGGGGGGGGGGGRNKRRSGGPDSGGGNRGRRSGRTGEPSRGGSWRQQDLIEREARLSRSEGFLRQRRRDQKIKSQQSSSKSASLAETGGTVKISAPFTIKDLSAATGVKAADIVKKLFMEGIMANTSSAITVEKAEEIMLEYDIVLEIEAQATAAEQVEQSFEDRDMLDERPRSPVVTILGHVDHGKTSLLDKIRNANVAAGEAGGITQATSAFRVNLDVGGEQKTVCFLDTPGHEAFSEMRSRGATVTDIVVLVVAADDGVMPQTRESIAHAKAAGVPVVVALNKIDLPNATDENIQRILGQLTEEGLNPTDWGGETEVVRTSAATGDGITDLLEILDLQAQLLELRADFQGAATGTVIESRQEEGRGAVANLLVQQGELKVGDNIVAGRAFGRVRDILNDRGERIKEATPSTPVQISGLDVLPGAGDKFYIVKSLKEAQQAAEHVRDEIREKELATPKVTLDSMFAQMKDSEKKELLVVVKADVQGSVEVIKKSVEEISTDEVRVRCLFAAVGGVTESDVTLASASGAVILGFNVIPSNKARKLAEEKGVEIRSYRVIYDIMDDMKAAAEGLLEPELREEVLGHAEVRQVFKITKVGAIAGCYVTDGSIERNALIRVTRDDIVIEQDRVLEQLKRFKDDAKEVKAGQECGMKIAGYDDIKEGDILECFRKVEDKRRVVKSLKDRLHREHLVSVAEVAAQDHLRLGVLGVSFVSGDPERVSAVLDAVERKIDGGTEYRTGGRRRSVISSDSFFKGQLSEGEPAWTDEDAKAFEVASVIKRAVQKVLAEGLSDPRLAPIITVTDVKVTRDLKDASVYVTMLPEDQKDLTMHGLRSASKHVRHVISNQIALPKAPVIHFKHDTGAQNQAGVLRALSELRDENNPSEDHAHTVAPEPKAGDAEAVTKSFAPAEPYEPMTPINELVFSFLLWNTTSTKANIAFKKFSGAFVDDNELRVTQADELAEMLGVQYPNLEERVQRMLAALDEVYNREHEVSIASCLEMSKRDGRKYLETIEGITPYVSARMTLVTLGAHAVPIDDRMLESMIAMELFEPGTAVTDAIGAMERVVRASDGPGVYDALQAWADEGCPEIASKGGKKRERSESGGPRVRTMGVMSTNARTHRASPLLLAALIALAGCASSVQTGSTDGPPRTLERVDRMVERERARVRLTDGVPLPPLVDPALLEPVSAESERAFLTLDEAAADFPMPEPVLEAREPVTDTSRRSPALRAYIKGLHALRAGEYDDAVDRLTTATRLTPGSVEPWLALGEAYRGMGNRIAASGAYRRVIELDPTNPDALDVLSLQAITLGRTDEALPYLFSLRAKLGSVEDGALPFLTHDRLGRALGDLGYDRAAAEATSLAVDLPARAPYSPTHQDELSALYRERGERAVRVGDAMMRLGDPVAAGEWYERAYRLDGVDQAEALARRLYAMLRLGRPANAIKALTESILTERVSVNGETSRLLEYVASRLEDRGLLGRTLVESAGLLDEDRAARLRPALLRASAVSMGTDGATGYLLTQLRADPRNDDARRLLFELMSTTPAPDRAGTLVSLIALAPETGRSVAAQASWLWDSLTEIADAVEIDESAPAEVVDSRAYVRGLLYSVNGEPGGALESWDAASFGTPIGRMARAMRAQELVRADRWDDATAELAKMTDATSPWTQVEVANAWSMLERYEDALAAAQRAETLAANNPEATAEALVTRARVLARAGRSVAEVFGVLQRANRAAPSYLPAATQLYTLSYRIDSADGQRFRERVLNSLGPLPEGHPLTTMSQAQDLILSGRTSVAYRILRDAANDDAPDPGVDQLYFAILNASRLYEEGIEWLDARATQAPYESRYTLWRSELLLGLDRDTSAAELLESWLERYPGDDEVRVQLADIYRREFERERDADGLVLAMIESRPFSVEREIVRLQIEQRRANVPGMTAVLERLGPVYDRLTDEQRTGIHSFVQGIARQATRLGLDPGEMHEFLRTLIRIDPSAPPTLRSDAAALAYQSGGDAPELVSLFFEGEITPEQRREALEAFLLVTFGIQRMDDRVFGFFELLNERSEGDGGLSRQVYLASLWFSLAKLEGVDRSEEELYGRTCDAIRATIRSMADEGLFEELFDGTASLLSEPIERVFRFTPTAEMLAYDCAIAVSATGAPDAESDRLYRFILGRDPDHAEANNNLGYRMLERGDDPREAYELIRRAYMAEPARAHIVDSYGWALHKLGMHREGPDGGPGAIEVLRRAEDLVRQQIRANERNAAAQLRGPDKQESLEDAFYGQVTLVVVIDHLGDALWAAGEREEAIKMWNLSAANAESFGLIDRPFEVPDAVVEEYSRVADACRAKVRAANEDRDPLAIAETAGSSTSAMAGHSKWANIKHRKARVDAKKGTMWSKCSKAIIVAAKHGGGDPTMNLALRYAIDEAKAANMPKDNIERAIKKGAGDDQDANNYEDVRYEGYGVNGVAVIVDCLTDNRNRTAPEMRAIFSKHGGNLGANGCVSYMFQAKGIVSIEEANASEDALMELALENGAEDVANEDGYWTVTCEPADYLTVKEAIEGAGIEIASSELTMIPDTPTAVAGGDVAKVLRLVEALEDNDDVQKVYTSMEASDAVVLVEPEVVADLVEDGDADLVVDDVLVRPAAGVGDDAATEDPDLLGQVDAFLDALLRDGHARMKAAELLPEVVRGGGVALGQVGEELAEDDLGGLVVDDEGHLGEQVHHPGREALDDLVEQVVETVAFLVGHGQIVQKRAKPDPMDLDQRIAQFENMAQADPDNEMAHFSLASAYAQAERFADAANSYIACTKANPEMSKAFQLAAENFVKAGDEAQAKEALSAGYEVAAKRGDLLPKRAMAEMMEQLGMEVPKVEGEDTSVEQLIASGAFVCAKTGRPGTQLDAPPFKGPVGEWIKENISAETWREWIGQGTKVINELRLDLSRDEDAETYDRYMHEYLGVSEDVLAAK</sequence>
<dbReference type="Pfam" id="PF22042">
    <property type="entry name" value="EF-G_D2"/>
    <property type="match status" value="1"/>
</dbReference>
<dbReference type="Pfam" id="PF01709">
    <property type="entry name" value="Transcrip_reg"/>
    <property type="match status" value="1"/>
</dbReference>
<dbReference type="GO" id="GO:0003743">
    <property type="term" value="F:translation initiation factor activity"/>
    <property type="evidence" value="ECO:0007669"/>
    <property type="project" value="UniProtKB-KW"/>
</dbReference>
<dbReference type="InterPro" id="IPR000795">
    <property type="entry name" value="T_Tr_GTP-bd_dom"/>
</dbReference>
<dbReference type="CDD" id="cd22529">
    <property type="entry name" value="KH-II_NusA_rpt2"/>
    <property type="match status" value="1"/>
</dbReference>
<dbReference type="CDD" id="cd03702">
    <property type="entry name" value="IF2_mtIF2_II"/>
    <property type="match status" value="1"/>
</dbReference>
<dbReference type="HAMAP" id="MF_00945_B">
    <property type="entry name" value="NusA_B"/>
    <property type="match status" value="1"/>
</dbReference>
<evidence type="ECO:0000256" key="17">
    <source>
        <dbReference type="ARBA" id="ARBA00023125"/>
    </source>
</evidence>
<dbReference type="CDD" id="cd17908">
    <property type="entry name" value="FliM"/>
    <property type="match status" value="1"/>
</dbReference>
<dbReference type="Pfam" id="PF13184">
    <property type="entry name" value="KH_NusA_1st"/>
    <property type="match status" value="1"/>
</dbReference>
<dbReference type="InterPro" id="IPR023115">
    <property type="entry name" value="TIF_IF2_dom3"/>
</dbReference>
<dbReference type="InterPro" id="IPR007546">
    <property type="entry name" value="DUF503"/>
</dbReference>
<dbReference type="InterPro" id="IPR010213">
    <property type="entry name" value="TF_NusA"/>
</dbReference>
<feature type="compositionally biased region" description="Gly residues" evidence="26">
    <location>
        <begin position="1234"/>
        <end position="1244"/>
    </location>
</feature>
<feature type="repeat" description="TPR" evidence="24">
    <location>
        <begin position="2493"/>
        <end position="2526"/>
    </location>
</feature>
<dbReference type="InterPro" id="IPR015760">
    <property type="entry name" value="TIF_IF2"/>
</dbReference>
<keyword evidence="13" id="KW-0889">Transcription antitermination</keyword>
<dbReference type="NCBIfam" id="NF001030">
    <property type="entry name" value="PRK00110.1"/>
    <property type="match status" value="1"/>
</dbReference>
<dbReference type="SUPFAM" id="SSF48150">
    <property type="entry name" value="DNA-glycosylase"/>
    <property type="match status" value="1"/>
</dbReference>
<keyword evidence="30" id="KW-1185">Reference proteome</keyword>
<keyword evidence="8" id="KW-0963">Cytoplasm</keyword>
<protein>
    <recommendedName>
        <fullName evidence="23">Translation initiation factor IF-2, chloroplastic</fullName>
    </recommendedName>
</protein>
<evidence type="ECO:0000256" key="16">
    <source>
        <dbReference type="ARBA" id="ARBA00023015"/>
    </source>
</evidence>
<dbReference type="Gene3D" id="1.25.40.10">
    <property type="entry name" value="Tetratricopeptide repeat domain"/>
    <property type="match status" value="4"/>
</dbReference>
<dbReference type="InterPro" id="IPR044145">
    <property type="entry name" value="IF2_II"/>
</dbReference>
<evidence type="ECO:0000256" key="5">
    <source>
        <dbReference type="ARBA" id="ARBA00008724"/>
    </source>
</evidence>
<dbReference type="SMART" id="SM00028">
    <property type="entry name" value="TPR"/>
    <property type="match status" value="6"/>
</dbReference>
<dbReference type="InterPro" id="IPR036746">
    <property type="entry name" value="TT1725-like_sf"/>
</dbReference>
<evidence type="ECO:0000256" key="2">
    <source>
        <dbReference type="ARBA" id="ARBA00004173"/>
    </source>
</evidence>
<dbReference type="FunFam" id="2.40.30.10:FF:000008">
    <property type="entry name" value="Translation initiation factor IF-2"/>
    <property type="match status" value="1"/>
</dbReference>
<dbReference type="HAMAP" id="MF_00693">
    <property type="entry name" value="Transcrip_reg_TACO1"/>
    <property type="match status" value="1"/>
</dbReference>
<evidence type="ECO:0000256" key="18">
    <source>
        <dbReference type="ARBA" id="ARBA00023134"/>
    </source>
</evidence>
<dbReference type="GO" id="GO:0006353">
    <property type="term" value="P:DNA-templated transcription termination"/>
    <property type="evidence" value="ECO:0007669"/>
    <property type="project" value="UniProtKB-KW"/>
</dbReference>
<dbReference type="GO" id="GO:0006281">
    <property type="term" value="P:DNA repair"/>
    <property type="evidence" value="ECO:0007669"/>
    <property type="project" value="InterPro"/>
</dbReference>
<dbReference type="Gene3D" id="3.40.1550.10">
    <property type="entry name" value="CheC-like"/>
    <property type="match status" value="1"/>
</dbReference>
<dbReference type="InterPro" id="IPR007457">
    <property type="entry name" value="Fe_traffick_prot_YggX"/>
</dbReference>
<feature type="region of interest" description="Disordered" evidence="26">
    <location>
        <begin position="1047"/>
        <end position="1319"/>
    </location>
</feature>
<keyword evidence="14" id="KW-0694">RNA-binding</keyword>
<dbReference type="SUPFAM" id="SSF103007">
    <property type="entry name" value="Hypothetical protein TT1725"/>
    <property type="match status" value="1"/>
</dbReference>
<keyword evidence="9" id="KW-0145">Chemotaxis</keyword>
<evidence type="ECO:0000256" key="22">
    <source>
        <dbReference type="ARBA" id="ARBA00025162"/>
    </source>
</evidence>
<dbReference type="FunFam" id="3.30.300.20:FF:000005">
    <property type="entry name" value="Transcription termination/antitermination protein NusA"/>
    <property type="match status" value="1"/>
</dbReference>
<keyword evidence="21" id="KW-0804">Transcription</keyword>
<dbReference type="InterPro" id="IPR048300">
    <property type="entry name" value="TACO1_YebC-like_2nd/3rd_dom"/>
</dbReference>
<keyword evidence="20" id="KW-0975">Bacterial flagellum</keyword>
<dbReference type="InterPro" id="IPR030842">
    <property type="entry name" value="TF_NusA_bacterial"/>
</dbReference>
<evidence type="ECO:0000256" key="21">
    <source>
        <dbReference type="ARBA" id="ARBA00023163"/>
    </source>
</evidence>
<evidence type="ECO:0000256" key="6">
    <source>
        <dbReference type="ARBA" id="ARBA00022472"/>
    </source>
</evidence>
<comment type="similarity">
    <text evidence="4">Belongs to the TRAFAC class translation factor GTPase superfamily. Classic translation factor GTPase family. IF-2 subfamily.</text>
</comment>
<dbReference type="InterPro" id="IPR026564">
    <property type="entry name" value="Transcrip_reg_TACO1-like_dom3"/>
</dbReference>
<dbReference type="NCBIfam" id="TIGR00487">
    <property type="entry name" value="IF-2"/>
    <property type="match status" value="1"/>
</dbReference>
<evidence type="ECO:0000259" key="28">
    <source>
        <dbReference type="PROSITE" id="PS51722"/>
    </source>
</evidence>
<dbReference type="OrthoDB" id="361630at2759"/>
<evidence type="ECO:0000256" key="25">
    <source>
        <dbReference type="SAM" id="Coils"/>
    </source>
</evidence>
<comment type="similarity">
    <text evidence="5">Belongs to the TACO1 family.</text>
</comment>